<accession>A0A060CNQ9</accession>
<dbReference type="InterPro" id="IPR002772">
    <property type="entry name" value="Glyco_hydro_3_C"/>
</dbReference>
<organism evidence="3">
    <name type="scientific">uncultured Actinosynnema sp</name>
    <dbReference type="NCBI Taxonomy" id="905025"/>
    <lineage>
        <taxon>Bacteria</taxon>
        <taxon>Bacillati</taxon>
        <taxon>Actinomycetota</taxon>
        <taxon>Actinomycetes</taxon>
        <taxon>Pseudonocardiales</taxon>
        <taxon>Pseudonocardiaceae</taxon>
        <taxon>Actinosynnema</taxon>
        <taxon>environmental samples</taxon>
    </lineage>
</organism>
<dbReference type="AlphaFoldDB" id="A0A060CNQ9"/>
<dbReference type="InterPro" id="IPR036881">
    <property type="entry name" value="Glyco_hydro_3_C_sf"/>
</dbReference>
<protein>
    <submittedName>
        <fullName evidence="3">CAZy families GH3 protein</fullName>
    </submittedName>
</protein>
<dbReference type="EMBL" id="KF127154">
    <property type="protein sequence ID" value="AIA94506.1"/>
    <property type="molecule type" value="Genomic_DNA"/>
</dbReference>
<dbReference type="SUPFAM" id="SSF52279">
    <property type="entry name" value="Beta-D-glucan exohydrolase, C-terminal domain"/>
    <property type="match status" value="1"/>
</dbReference>
<evidence type="ECO:0000256" key="1">
    <source>
        <dbReference type="ARBA" id="ARBA00022801"/>
    </source>
</evidence>
<keyword evidence="1" id="KW-0378">Hydrolase</keyword>
<name>A0A060CNQ9_9PSEU</name>
<dbReference type="Pfam" id="PF01915">
    <property type="entry name" value="Glyco_hydro_3_C"/>
    <property type="match status" value="1"/>
</dbReference>
<dbReference type="Gene3D" id="3.40.50.1700">
    <property type="entry name" value="Glycoside hydrolase family 3 C-terminal domain"/>
    <property type="match status" value="1"/>
</dbReference>
<dbReference type="GO" id="GO:0004553">
    <property type="term" value="F:hydrolase activity, hydrolyzing O-glycosyl compounds"/>
    <property type="evidence" value="ECO:0007669"/>
    <property type="project" value="InterPro"/>
</dbReference>
<evidence type="ECO:0000259" key="2">
    <source>
        <dbReference type="Pfam" id="PF01915"/>
    </source>
</evidence>
<dbReference type="GO" id="GO:0005975">
    <property type="term" value="P:carbohydrate metabolic process"/>
    <property type="evidence" value="ECO:0007669"/>
    <property type="project" value="InterPro"/>
</dbReference>
<sequence length="109" mass="10987">MQQGSLALPAAEVERLATVAAHAPLVLIVTLTRPAILTEAVPYVSALLADYGASDAAVLSVLSGCERPTGRLPFELPRSVLAVEAGSPDAGADTVDPLFPLGAGLVSAP</sequence>
<evidence type="ECO:0000313" key="3">
    <source>
        <dbReference type="EMBL" id="AIA94506.1"/>
    </source>
</evidence>
<feature type="domain" description="Glycoside hydrolase family 3 C-terminal" evidence="2">
    <location>
        <begin position="4"/>
        <end position="105"/>
    </location>
</feature>
<reference evidence="3" key="1">
    <citation type="journal article" date="2013" name="Environ. Microbiol.">
        <title>Seasonally variable intestinal metagenomes of the red palm weevil (Rhynchophorus ferrugineus).</title>
        <authorList>
            <person name="Jia S."/>
            <person name="Zhang X."/>
            <person name="Zhang G."/>
            <person name="Yin A."/>
            <person name="Zhang S."/>
            <person name="Li F."/>
            <person name="Wang L."/>
            <person name="Zhao D."/>
            <person name="Yun Q."/>
            <person name="Tala"/>
            <person name="Wang J."/>
            <person name="Sun G."/>
            <person name="Baabdullah M."/>
            <person name="Yu X."/>
            <person name="Hu S."/>
            <person name="Al-Mssallem I.S."/>
            <person name="Yu J."/>
        </authorList>
    </citation>
    <scope>NUCLEOTIDE SEQUENCE</scope>
</reference>
<proteinExistence type="predicted"/>